<accession>A0A344LIA6</accession>
<dbReference type="RefSeq" id="WP_113696842.1">
    <property type="nucleotide sequence ID" value="NZ_CP015163.1"/>
</dbReference>
<dbReference type="Gene3D" id="3.20.80.10">
    <property type="entry name" value="Regulatory factor, effector binding domain"/>
    <property type="match status" value="1"/>
</dbReference>
<dbReference type="KEGG" id="aab:A4R43_39440"/>
<evidence type="ECO:0000313" key="2">
    <source>
        <dbReference type="EMBL" id="AXB47780.1"/>
    </source>
</evidence>
<sequence length="180" mass="20331">MKKRYPELYRANTEPSLVDVPELGLLTVEGKSTLDSPQFTSAVPALYAVAYAVRARIEPKYSVAPLEGRFEGYELPKWTLQVPLPPEAGPEVVGEALLAMSKKKPELPIDRVRFQTWHEGPSAQILHVGPYREQTATIRRLVDFVEAQGAKPGEHHEIYLSDPRRVDEAKLKTIIRYSLR</sequence>
<dbReference type="OrthoDB" id="4772335at2"/>
<dbReference type="AlphaFoldDB" id="A0A344LIA6"/>
<gene>
    <name evidence="2" type="ORF">A4R43_39440</name>
</gene>
<name>A0A344LIA6_9PSEU</name>
<protein>
    <recommendedName>
        <fullName evidence="1">GyrI-like small molecule binding domain-containing protein</fullName>
    </recommendedName>
</protein>
<organism evidence="2 3">
    <name type="scientific">Amycolatopsis albispora</name>
    <dbReference type="NCBI Taxonomy" id="1804986"/>
    <lineage>
        <taxon>Bacteria</taxon>
        <taxon>Bacillati</taxon>
        <taxon>Actinomycetota</taxon>
        <taxon>Actinomycetes</taxon>
        <taxon>Pseudonocardiales</taxon>
        <taxon>Pseudonocardiaceae</taxon>
        <taxon>Amycolatopsis</taxon>
    </lineage>
</organism>
<proteinExistence type="predicted"/>
<dbReference type="Proteomes" id="UP000250434">
    <property type="component" value="Chromosome"/>
</dbReference>
<reference evidence="2 3" key="1">
    <citation type="submission" date="2016-04" db="EMBL/GenBank/DDBJ databases">
        <title>Complete genome sequence and analysis of deep-sea sediment isolate, Amycolatopsis sp. WP1.</title>
        <authorList>
            <person name="Wang H."/>
            <person name="Chen S."/>
            <person name="Wu Q."/>
        </authorList>
    </citation>
    <scope>NUCLEOTIDE SEQUENCE [LARGE SCALE GENOMIC DNA]</scope>
    <source>
        <strain evidence="2 3">WP1</strain>
    </source>
</reference>
<evidence type="ECO:0000313" key="3">
    <source>
        <dbReference type="Proteomes" id="UP000250434"/>
    </source>
</evidence>
<dbReference type="InterPro" id="IPR011256">
    <property type="entry name" value="Reg_factor_effector_dom_sf"/>
</dbReference>
<evidence type="ECO:0000259" key="1">
    <source>
        <dbReference type="Pfam" id="PF06445"/>
    </source>
</evidence>
<dbReference type="InterPro" id="IPR029442">
    <property type="entry name" value="GyrI-like"/>
</dbReference>
<dbReference type="SUPFAM" id="SSF55136">
    <property type="entry name" value="Probable bacterial effector-binding domain"/>
    <property type="match status" value="1"/>
</dbReference>
<feature type="domain" description="GyrI-like small molecule binding" evidence="1">
    <location>
        <begin position="110"/>
        <end position="176"/>
    </location>
</feature>
<keyword evidence="3" id="KW-1185">Reference proteome</keyword>
<dbReference type="Pfam" id="PF06445">
    <property type="entry name" value="GyrI-like"/>
    <property type="match status" value="1"/>
</dbReference>
<dbReference type="EMBL" id="CP015163">
    <property type="protein sequence ID" value="AXB47780.1"/>
    <property type="molecule type" value="Genomic_DNA"/>
</dbReference>